<dbReference type="GO" id="GO:0005524">
    <property type="term" value="F:ATP binding"/>
    <property type="evidence" value="ECO:0007669"/>
    <property type="project" value="UniProtKB-UniRule"/>
</dbReference>
<dbReference type="SUPFAM" id="SSF82697">
    <property type="entry name" value="PurS-like"/>
    <property type="match status" value="1"/>
</dbReference>
<dbReference type="EC" id="6.3.5.3" evidence="6"/>
<comment type="pathway">
    <text evidence="6">Purine metabolism; IMP biosynthesis via de novo pathway; 5-amino-1-(5-phospho-D-ribosyl)imidazole from N(2)-formyl-N(1)-(5-phospho-D-ribosyl)glycinamide: step 1/2.</text>
</comment>
<comment type="catalytic activity">
    <reaction evidence="6">
        <text>N(2)-formyl-N(1)-(5-phospho-beta-D-ribosyl)glycinamide + L-glutamine + ATP + H2O = 2-formamido-N(1)-(5-O-phospho-beta-D-ribosyl)acetamidine + L-glutamate + ADP + phosphate + H(+)</text>
        <dbReference type="Rhea" id="RHEA:17129"/>
        <dbReference type="ChEBI" id="CHEBI:15377"/>
        <dbReference type="ChEBI" id="CHEBI:15378"/>
        <dbReference type="ChEBI" id="CHEBI:29985"/>
        <dbReference type="ChEBI" id="CHEBI:30616"/>
        <dbReference type="ChEBI" id="CHEBI:43474"/>
        <dbReference type="ChEBI" id="CHEBI:58359"/>
        <dbReference type="ChEBI" id="CHEBI:147286"/>
        <dbReference type="ChEBI" id="CHEBI:147287"/>
        <dbReference type="ChEBI" id="CHEBI:456216"/>
        <dbReference type="EC" id="6.3.5.3"/>
    </reaction>
</comment>
<dbReference type="Pfam" id="PF02700">
    <property type="entry name" value="PurS"/>
    <property type="match status" value="1"/>
</dbReference>
<evidence type="ECO:0000313" key="7">
    <source>
        <dbReference type="EMBL" id="RIH92280.1"/>
    </source>
</evidence>
<evidence type="ECO:0000313" key="8">
    <source>
        <dbReference type="Proteomes" id="UP000266178"/>
    </source>
</evidence>
<name>A0A399F839_9DEIN</name>
<comment type="function">
    <text evidence="6">Part of the phosphoribosylformylglycinamidine synthase complex involved in the purines biosynthetic pathway. Catalyzes the ATP-dependent conversion of formylglycinamide ribonucleotide (FGAR) and glutamine to yield formylglycinamidine ribonucleotide (FGAM) and glutamate. The FGAM synthase complex is composed of three subunits. PurQ produces an ammonia molecule by converting glutamine to glutamate. PurL transfers the ammonia molecule to FGAR to form FGAM in an ATP-dependent manner. PurS interacts with PurQ and PurL and is thought to assist in the transfer of the ammonia molecule from PurQ to PurL.</text>
</comment>
<dbReference type="RefSeq" id="WP_119357314.1">
    <property type="nucleotide sequence ID" value="NZ_BJXM01000005.1"/>
</dbReference>
<dbReference type="NCBIfam" id="NF004630">
    <property type="entry name" value="PRK05974.1"/>
    <property type="match status" value="1"/>
</dbReference>
<keyword evidence="2 6" id="KW-0436">Ligase</keyword>
<evidence type="ECO:0000256" key="1">
    <source>
        <dbReference type="ARBA" id="ARBA00022490"/>
    </source>
</evidence>
<evidence type="ECO:0000256" key="6">
    <source>
        <dbReference type="HAMAP-Rule" id="MF_01926"/>
    </source>
</evidence>
<evidence type="ECO:0000256" key="3">
    <source>
        <dbReference type="ARBA" id="ARBA00022741"/>
    </source>
</evidence>
<dbReference type="OrthoDB" id="9799101at2"/>
<dbReference type="GO" id="GO:0006189">
    <property type="term" value="P:'de novo' IMP biosynthetic process"/>
    <property type="evidence" value="ECO:0007669"/>
    <property type="project" value="UniProtKB-UniRule"/>
</dbReference>
<dbReference type="HAMAP" id="MF_01926">
    <property type="entry name" value="PurS"/>
    <property type="match status" value="1"/>
</dbReference>
<proteinExistence type="inferred from homology"/>
<dbReference type="InterPro" id="IPR036604">
    <property type="entry name" value="PurS-like_sf"/>
</dbReference>
<comment type="similarity">
    <text evidence="6">Belongs to the PurS family.</text>
</comment>
<keyword evidence="5 6" id="KW-0067">ATP-binding</keyword>
<evidence type="ECO:0000256" key="5">
    <source>
        <dbReference type="ARBA" id="ARBA00022840"/>
    </source>
</evidence>
<dbReference type="NCBIfam" id="TIGR00302">
    <property type="entry name" value="phosphoribosylformylglycinamidine synthase subunit PurS"/>
    <property type="match status" value="1"/>
</dbReference>
<comment type="subunit">
    <text evidence="6">Part of the FGAM synthase complex composed of 1 PurL, 1 PurQ and 2 PurS subunits.</text>
</comment>
<dbReference type="Proteomes" id="UP000266178">
    <property type="component" value="Unassembled WGS sequence"/>
</dbReference>
<keyword evidence="8" id="KW-1185">Reference proteome</keyword>
<keyword evidence="3 6" id="KW-0547">Nucleotide-binding</keyword>
<dbReference type="GO" id="GO:0005737">
    <property type="term" value="C:cytoplasm"/>
    <property type="evidence" value="ECO:0007669"/>
    <property type="project" value="UniProtKB-SubCell"/>
</dbReference>
<dbReference type="PANTHER" id="PTHR34696">
    <property type="entry name" value="PHOSPHORIBOSYLFORMYLGLYCINAMIDINE SYNTHASE SUBUNIT PURS"/>
    <property type="match status" value="1"/>
</dbReference>
<dbReference type="InterPro" id="IPR003850">
    <property type="entry name" value="PurS"/>
</dbReference>
<comment type="subcellular location">
    <subcellularLocation>
        <location evidence="6">Cytoplasm</location>
    </subcellularLocation>
</comment>
<dbReference type="Gene3D" id="3.30.1280.10">
    <property type="entry name" value="Phosphoribosylformylglycinamidine synthase subunit PurS"/>
    <property type="match status" value="1"/>
</dbReference>
<sequence length="83" mass="9195">MKYQATILIELKPGILDPQGRAVEGVLQGLGYRAQNVRVGRVLEMELESPSEAEAHRQATEMAKTLANPVMEVYTVEALKERA</sequence>
<dbReference type="EMBL" id="QWLB01000022">
    <property type="protein sequence ID" value="RIH92280.1"/>
    <property type="molecule type" value="Genomic_DNA"/>
</dbReference>
<keyword evidence="1 6" id="KW-0963">Cytoplasm</keyword>
<dbReference type="AlphaFoldDB" id="A0A399F839"/>
<gene>
    <name evidence="6 7" type="primary">purS</name>
    <name evidence="7" type="ORF">Mgrana_01830</name>
</gene>
<dbReference type="PANTHER" id="PTHR34696:SF1">
    <property type="entry name" value="PHOSPHORIBOSYLFORMYLGLYCINAMIDINE SYNTHASE SUBUNIT PURS"/>
    <property type="match status" value="1"/>
</dbReference>
<reference evidence="7 8" key="1">
    <citation type="submission" date="2018-08" db="EMBL/GenBank/DDBJ databases">
        <title>Meiothermus granaticius genome AF-68 sequencing project.</title>
        <authorList>
            <person name="Da Costa M.S."/>
            <person name="Albuquerque L."/>
            <person name="Raposo P."/>
            <person name="Froufe H.J.C."/>
            <person name="Barroso C.S."/>
            <person name="Egas C."/>
        </authorList>
    </citation>
    <scope>NUCLEOTIDE SEQUENCE [LARGE SCALE GENOMIC DNA]</scope>
    <source>
        <strain evidence="7 8">AF-68</strain>
    </source>
</reference>
<evidence type="ECO:0000256" key="4">
    <source>
        <dbReference type="ARBA" id="ARBA00022755"/>
    </source>
</evidence>
<organism evidence="7 8">
    <name type="scientific">Meiothermus granaticius NBRC 107808</name>
    <dbReference type="NCBI Taxonomy" id="1227551"/>
    <lineage>
        <taxon>Bacteria</taxon>
        <taxon>Thermotogati</taxon>
        <taxon>Deinococcota</taxon>
        <taxon>Deinococci</taxon>
        <taxon>Thermales</taxon>
        <taxon>Thermaceae</taxon>
        <taxon>Meiothermus</taxon>
    </lineage>
</organism>
<keyword evidence="4 6" id="KW-0658">Purine biosynthesis</keyword>
<comment type="caution">
    <text evidence="7">The sequence shown here is derived from an EMBL/GenBank/DDBJ whole genome shotgun (WGS) entry which is preliminary data.</text>
</comment>
<evidence type="ECO:0000256" key="2">
    <source>
        <dbReference type="ARBA" id="ARBA00022598"/>
    </source>
</evidence>
<protein>
    <recommendedName>
        <fullName evidence="6">Phosphoribosylformylglycinamidine synthase subunit PurS</fullName>
        <shortName evidence="6">FGAM synthase</shortName>
        <ecNumber evidence="6">6.3.5.3</ecNumber>
    </recommendedName>
    <alternativeName>
        <fullName evidence="6">Formylglycinamide ribonucleotide amidotransferase subunit III</fullName>
        <shortName evidence="6">FGAR amidotransferase III</shortName>
        <shortName evidence="6">FGAR-AT III</shortName>
    </alternativeName>
    <alternativeName>
        <fullName evidence="6">Phosphoribosylformylglycinamidine synthase subunit III</fullName>
    </alternativeName>
</protein>
<accession>A0A399F839</accession>
<dbReference type="GO" id="GO:0004642">
    <property type="term" value="F:phosphoribosylformylglycinamidine synthase activity"/>
    <property type="evidence" value="ECO:0007669"/>
    <property type="project" value="UniProtKB-UniRule"/>
</dbReference>
<dbReference type="UniPathway" id="UPA00074">
    <property type="reaction ID" value="UER00128"/>
</dbReference>